<organism evidence="6 7">
    <name type="scientific">Elliptochloris bilobata</name>
    <dbReference type="NCBI Taxonomy" id="381761"/>
    <lineage>
        <taxon>Eukaryota</taxon>
        <taxon>Viridiplantae</taxon>
        <taxon>Chlorophyta</taxon>
        <taxon>core chlorophytes</taxon>
        <taxon>Trebouxiophyceae</taxon>
        <taxon>Trebouxiophyceae incertae sedis</taxon>
        <taxon>Elliptochloris clade</taxon>
        <taxon>Elliptochloris</taxon>
    </lineage>
</organism>
<sequence>MSAAEPLGSSDVSLPKAVRDMLVRGRVSWLRNEDVVDLLHNWKQYKFRVSKEPPVKPSGGAIFLFNRKTVRFFRKDGHNWRKKSDGKTVRETHEKLKVGNKDALNCYYAHAEEKDSLQRRCYWLLEGDDHVVLVHYLVAKPDGARALRMGSQGALDAVASTGACEPGSLQGAQGGLGASSAAERAASLGMRAAVLDRPASGSAMPGSFGGLPTRFTVTTGETFVLPPPPGAALPPPHAEGLQPPPEERGPPKVAASAFQSAASLPSFTKRTRTEPAALAATSSGGSAGGHVDVMRTASVPALPVVAREASDHILFEERRISLGPLHSAPSFSGGTVQTGSTLDPSELARPPAAPGLGLQRHSSETLHAAPHLLALQPPADQAAHAGVITVRLELSRAPSQPQPAEATLQPPASTAAPGEGASATLSAAQARMAAQDAGGGGATESGDAWHAPPATGKVAAAAACEGGSRRLQPMRRHPAGSAAGPA</sequence>
<accession>A0AAW1QWF5</accession>
<feature type="region of interest" description="Disordered" evidence="4">
    <location>
        <begin position="324"/>
        <end position="360"/>
    </location>
</feature>
<name>A0AAW1QWF5_9CHLO</name>
<evidence type="ECO:0000313" key="6">
    <source>
        <dbReference type="EMBL" id="KAK9825844.1"/>
    </source>
</evidence>
<evidence type="ECO:0000313" key="7">
    <source>
        <dbReference type="Proteomes" id="UP001445335"/>
    </source>
</evidence>
<dbReference type="Pfam" id="PF03859">
    <property type="entry name" value="CG-1"/>
    <property type="match status" value="1"/>
</dbReference>
<dbReference type="InterPro" id="IPR005559">
    <property type="entry name" value="CG-1_dom"/>
</dbReference>
<evidence type="ECO:0000256" key="1">
    <source>
        <dbReference type="ARBA" id="ARBA00004123"/>
    </source>
</evidence>
<dbReference type="GO" id="GO:0003712">
    <property type="term" value="F:transcription coregulator activity"/>
    <property type="evidence" value="ECO:0007669"/>
    <property type="project" value="TreeGrafter"/>
</dbReference>
<feature type="compositionally biased region" description="Low complexity" evidence="4">
    <location>
        <begin position="420"/>
        <end position="436"/>
    </location>
</feature>
<feature type="domain" description="CG-1" evidence="5">
    <location>
        <begin position="18"/>
        <end position="145"/>
    </location>
</feature>
<dbReference type="GO" id="GO:0003690">
    <property type="term" value="F:double-stranded DNA binding"/>
    <property type="evidence" value="ECO:0007669"/>
    <property type="project" value="TreeGrafter"/>
</dbReference>
<proteinExistence type="predicted"/>
<reference evidence="6 7" key="1">
    <citation type="journal article" date="2024" name="Nat. Commun.">
        <title>Phylogenomics reveals the evolutionary origins of lichenization in chlorophyte algae.</title>
        <authorList>
            <person name="Puginier C."/>
            <person name="Libourel C."/>
            <person name="Otte J."/>
            <person name="Skaloud P."/>
            <person name="Haon M."/>
            <person name="Grisel S."/>
            <person name="Petersen M."/>
            <person name="Berrin J.G."/>
            <person name="Delaux P.M."/>
            <person name="Dal Grande F."/>
            <person name="Keller J."/>
        </authorList>
    </citation>
    <scope>NUCLEOTIDE SEQUENCE [LARGE SCALE GENOMIC DNA]</scope>
    <source>
        <strain evidence="6 7">SAG 245.80</strain>
    </source>
</reference>
<dbReference type="AlphaFoldDB" id="A0AAW1QWF5"/>
<protein>
    <recommendedName>
        <fullName evidence="5">CG-1 domain-containing protein</fullName>
    </recommendedName>
</protein>
<dbReference type="PANTHER" id="PTHR23335">
    <property type="entry name" value="CALMODULIN-BINDING TRANSCRIPTION ACTIVATOR CAMTA"/>
    <property type="match status" value="1"/>
</dbReference>
<feature type="compositionally biased region" description="Polar residues" evidence="4">
    <location>
        <begin position="329"/>
        <end position="343"/>
    </location>
</feature>
<evidence type="ECO:0000259" key="5">
    <source>
        <dbReference type="PROSITE" id="PS51437"/>
    </source>
</evidence>
<dbReference type="PANTHER" id="PTHR23335:SF1">
    <property type="entry name" value="CALMODULIN-BINDING TRANSCRIPTION ACTIVATOR, ISOFORM F"/>
    <property type="match status" value="1"/>
</dbReference>
<dbReference type="GO" id="GO:0006357">
    <property type="term" value="P:regulation of transcription by RNA polymerase II"/>
    <property type="evidence" value="ECO:0007669"/>
    <property type="project" value="TreeGrafter"/>
</dbReference>
<feature type="region of interest" description="Disordered" evidence="4">
    <location>
        <begin position="227"/>
        <end position="256"/>
    </location>
</feature>
<evidence type="ECO:0000256" key="3">
    <source>
        <dbReference type="ARBA" id="ARBA00023242"/>
    </source>
</evidence>
<dbReference type="EMBL" id="JALJOU010000070">
    <property type="protein sequence ID" value="KAK9825844.1"/>
    <property type="molecule type" value="Genomic_DNA"/>
</dbReference>
<evidence type="ECO:0000256" key="4">
    <source>
        <dbReference type="SAM" id="MobiDB-lite"/>
    </source>
</evidence>
<comment type="caution">
    <text evidence="6">The sequence shown here is derived from an EMBL/GenBank/DDBJ whole genome shotgun (WGS) entry which is preliminary data.</text>
</comment>
<keyword evidence="2" id="KW-0804">Transcription</keyword>
<dbReference type="SMART" id="SM01076">
    <property type="entry name" value="CG-1"/>
    <property type="match status" value="1"/>
</dbReference>
<keyword evidence="3" id="KW-0539">Nucleus</keyword>
<feature type="region of interest" description="Disordered" evidence="4">
    <location>
        <begin position="396"/>
        <end position="486"/>
    </location>
</feature>
<gene>
    <name evidence="6" type="ORF">WJX81_002837</name>
</gene>
<keyword evidence="7" id="KW-1185">Reference proteome</keyword>
<dbReference type="PROSITE" id="PS51437">
    <property type="entry name" value="CG_1"/>
    <property type="match status" value="1"/>
</dbReference>
<feature type="compositionally biased region" description="Pro residues" evidence="4">
    <location>
        <begin position="227"/>
        <end position="237"/>
    </location>
</feature>
<dbReference type="Proteomes" id="UP001445335">
    <property type="component" value="Unassembled WGS sequence"/>
</dbReference>
<dbReference type="GO" id="GO:0005634">
    <property type="term" value="C:nucleus"/>
    <property type="evidence" value="ECO:0007669"/>
    <property type="project" value="UniProtKB-SubCell"/>
</dbReference>
<comment type="subcellular location">
    <subcellularLocation>
        <location evidence="1">Nucleus</location>
    </subcellularLocation>
</comment>
<evidence type="ECO:0000256" key="2">
    <source>
        <dbReference type="ARBA" id="ARBA00023163"/>
    </source>
</evidence>